<dbReference type="EMBL" id="BMRP01000018">
    <property type="protein sequence ID" value="GGU77533.1"/>
    <property type="molecule type" value="Genomic_DNA"/>
</dbReference>
<keyword evidence="8" id="KW-1185">Reference proteome</keyword>
<evidence type="ECO:0000313" key="8">
    <source>
        <dbReference type="Proteomes" id="UP000654471"/>
    </source>
</evidence>
<accession>A0ABQ2VDG4</accession>
<dbReference type="PANTHER" id="PTHR42770:SF16">
    <property type="entry name" value="AMINO ACID PERMEASE"/>
    <property type="match status" value="1"/>
</dbReference>
<feature type="domain" description="Amino acid permease/ SLC12A" evidence="6">
    <location>
        <begin position="40"/>
        <end position="412"/>
    </location>
</feature>
<dbReference type="Gene3D" id="1.20.1740.10">
    <property type="entry name" value="Amino acid/polyamine transporter I"/>
    <property type="match status" value="1"/>
</dbReference>
<feature type="transmembrane region" description="Helical" evidence="5">
    <location>
        <begin position="344"/>
        <end position="364"/>
    </location>
</feature>
<dbReference type="RefSeq" id="WP_189303336.1">
    <property type="nucleotide sequence ID" value="NZ_BMRP01000018.1"/>
</dbReference>
<proteinExistence type="predicted"/>
<feature type="transmembrane region" description="Helical" evidence="5">
    <location>
        <begin position="55"/>
        <end position="76"/>
    </location>
</feature>
<protein>
    <submittedName>
        <fullName evidence="7">Amino acid permease</fullName>
    </submittedName>
</protein>
<feature type="transmembrane region" description="Helical" evidence="5">
    <location>
        <begin position="29"/>
        <end position="49"/>
    </location>
</feature>
<dbReference type="Pfam" id="PF00324">
    <property type="entry name" value="AA_permease"/>
    <property type="match status" value="1"/>
</dbReference>
<organism evidence="7 8">
    <name type="scientific">Streptomyces albospinus</name>
    <dbReference type="NCBI Taxonomy" id="285515"/>
    <lineage>
        <taxon>Bacteria</taxon>
        <taxon>Bacillati</taxon>
        <taxon>Actinomycetota</taxon>
        <taxon>Actinomycetes</taxon>
        <taxon>Kitasatosporales</taxon>
        <taxon>Streptomycetaceae</taxon>
        <taxon>Streptomyces</taxon>
    </lineage>
</organism>
<evidence type="ECO:0000256" key="2">
    <source>
        <dbReference type="ARBA" id="ARBA00022692"/>
    </source>
</evidence>
<evidence type="ECO:0000256" key="5">
    <source>
        <dbReference type="SAM" id="Phobius"/>
    </source>
</evidence>
<evidence type="ECO:0000313" key="7">
    <source>
        <dbReference type="EMBL" id="GGU77533.1"/>
    </source>
</evidence>
<feature type="transmembrane region" description="Helical" evidence="5">
    <location>
        <begin position="408"/>
        <end position="426"/>
    </location>
</feature>
<keyword evidence="3 5" id="KW-1133">Transmembrane helix</keyword>
<feature type="transmembrane region" description="Helical" evidence="5">
    <location>
        <begin position="242"/>
        <end position="262"/>
    </location>
</feature>
<sequence>MADSVGVATDDEAPGGTGSLRRTLTFRDLVVYGLLFIAPMAPVGIFGTLQAASHGAITAVYVVATAAMAFTAYSYAQMVRVAPKAGSVYAYARAGLGEGAGFVAGWMAMLDYLLIPAVAYLFSGIALHALVPQVHQWVWTAVAVVVTTLLNLRGVRTAAVVGFAVLALEIAVLAVFVVAAVWALAAHGAQRGWTVPLTGEGGFSLDAVLAAVSVAVLSYLGFDAIASFAEEASGGSRRVARAVVTCLVVAGVLFAVQTYLAALLAPMSAAELAAQPGEQGAAFYTTVDSAVGGWLHDLVAASKAIGAAFAALAGQAAAGRLLFAMARDRRLPGAMAKVDGGSGVPRRALLGAALVTLVAAVWAATRDEGLDLLSSVVNVGALTAFGLLHASVIGWFRIRRRAEVPSVLRHLVVPLLGLAVVVAVIAEASVTARTVGGGWLAAGLGVLAVQYARRPRAGAARD</sequence>
<gene>
    <name evidence="7" type="ORF">GCM10010211_49320</name>
</gene>
<dbReference type="PIRSF" id="PIRSF006060">
    <property type="entry name" value="AA_transporter"/>
    <property type="match status" value="1"/>
</dbReference>
<evidence type="ECO:0000259" key="6">
    <source>
        <dbReference type="Pfam" id="PF00324"/>
    </source>
</evidence>
<comment type="caution">
    <text evidence="7">The sequence shown here is derived from an EMBL/GenBank/DDBJ whole genome shotgun (WGS) entry which is preliminary data.</text>
</comment>
<dbReference type="Proteomes" id="UP000654471">
    <property type="component" value="Unassembled WGS sequence"/>
</dbReference>
<feature type="transmembrane region" description="Helical" evidence="5">
    <location>
        <begin position="159"/>
        <end position="183"/>
    </location>
</feature>
<dbReference type="InterPro" id="IPR050367">
    <property type="entry name" value="APC_superfamily"/>
</dbReference>
<comment type="subcellular location">
    <subcellularLocation>
        <location evidence="1">Membrane</location>
        <topology evidence="1">Multi-pass membrane protein</topology>
    </subcellularLocation>
</comment>
<evidence type="ECO:0000256" key="1">
    <source>
        <dbReference type="ARBA" id="ARBA00004141"/>
    </source>
</evidence>
<dbReference type="InterPro" id="IPR004841">
    <property type="entry name" value="AA-permease/SLC12A_dom"/>
</dbReference>
<feature type="transmembrane region" description="Helical" evidence="5">
    <location>
        <begin position="203"/>
        <end position="222"/>
    </location>
</feature>
<feature type="transmembrane region" description="Helical" evidence="5">
    <location>
        <begin position="432"/>
        <end position="452"/>
    </location>
</feature>
<reference evidence="8" key="1">
    <citation type="journal article" date="2019" name="Int. J. Syst. Evol. Microbiol.">
        <title>The Global Catalogue of Microorganisms (GCM) 10K type strain sequencing project: providing services to taxonomists for standard genome sequencing and annotation.</title>
        <authorList>
            <consortium name="The Broad Institute Genomics Platform"/>
            <consortium name="The Broad Institute Genome Sequencing Center for Infectious Disease"/>
            <person name="Wu L."/>
            <person name="Ma J."/>
        </authorList>
    </citation>
    <scope>NUCLEOTIDE SEQUENCE [LARGE SCALE GENOMIC DNA]</scope>
    <source>
        <strain evidence="8">JCM 3399</strain>
    </source>
</reference>
<name>A0ABQ2VDG4_9ACTN</name>
<feature type="transmembrane region" description="Helical" evidence="5">
    <location>
        <begin position="304"/>
        <end position="323"/>
    </location>
</feature>
<evidence type="ECO:0000256" key="3">
    <source>
        <dbReference type="ARBA" id="ARBA00022989"/>
    </source>
</evidence>
<keyword evidence="4 5" id="KW-0472">Membrane</keyword>
<feature type="transmembrane region" description="Helical" evidence="5">
    <location>
        <begin position="136"/>
        <end position="152"/>
    </location>
</feature>
<evidence type="ECO:0000256" key="4">
    <source>
        <dbReference type="ARBA" id="ARBA00023136"/>
    </source>
</evidence>
<feature type="transmembrane region" description="Helical" evidence="5">
    <location>
        <begin position="376"/>
        <end position="396"/>
    </location>
</feature>
<dbReference type="PANTHER" id="PTHR42770">
    <property type="entry name" value="AMINO ACID TRANSPORTER-RELATED"/>
    <property type="match status" value="1"/>
</dbReference>
<keyword evidence="2 5" id="KW-0812">Transmembrane</keyword>